<dbReference type="InterPro" id="IPR011006">
    <property type="entry name" value="CheY-like_superfamily"/>
</dbReference>
<keyword evidence="5" id="KW-0902">Two-component regulatory system</keyword>
<dbReference type="InterPro" id="IPR036890">
    <property type="entry name" value="HATPase_C_sf"/>
</dbReference>
<organism evidence="9 10">
    <name type="scientific">Paenibacillus sepulcri</name>
    <dbReference type="NCBI Taxonomy" id="359917"/>
    <lineage>
        <taxon>Bacteria</taxon>
        <taxon>Bacillati</taxon>
        <taxon>Bacillota</taxon>
        <taxon>Bacilli</taxon>
        <taxon>Bacillales</taxon>
        <taxon>Paenibacillaceae</taxon>
        <taxon>Paenibacillus</taxon>
    </lineage>
</organism>
<dbReference type="SUPFAM" id="SSF52172">
    <property type="entry name" value="CheY-like"/>
    <property type="match status" value="1"/>
</dbReference>
<evidence type="ECO:0000256" key="3">
    <source>
        <dbReference type="ARBA" id="ARBA00022777"/>
    </source>
</evidence>
<dbReference type="GO" id="GO:0016301">
    <property type="term" value="F:kinase activity"/>
    <property type="evidence" value="ECO:0007669"/>
    <property type="project" value="UniProtKB-KW"/>
</dbReference>
<dbReference type="PROSITE" id="PS50110">
    <property type="entry name" value="RESPONSE_REGULATORY"/>
    <property type="match status" value="1"/>
</dbReference>
<keyword evidence="2" id="KW-0547">Nucleotide-binding</keyword>
<dbReference type="Pfam" id="PF06580">
    <property type="entry name" value="His_kinase"/>
    <property type="match status" value="1"/>
</dbReference>
<reference evidence="9 10" key="1">
    <citation type="submission" date="2021-07" db="EMBL/GenBank/DDBJ databases">
        <title>Paenibacillus radiodurans sp. nov., isolated from the southeastern edge of Tengger Desert.</title>
        <authorList>
            <person name="Zhang G."/>
        </authorList>
    </citation>
    <scope>NUCLEOTIDE SEQUENCE [LARGE SCALE GENOMIC DNA]</scope>
    <source>
        <strain evidence="9 10">CCM 7311</strain>
    </source>
</reference>
<dbReference type="EMBL" id="JAHZIK010001079">
    <property type="protein sequence ID" value="MBW7458130.1"/>
    <property type="molecule type" value="Genomic_DNA"/>
</dbReference>
<evidence type="ECO:0000256" key="6">
    <source>
        <dbReference type="PROSITE-ProRule" id="PRU00169"/>
    </source>
</evidence>
<evidence type="ECO:0000256" key="5">
    <source>
        <dbReference type="ARBA" id="ARBA00023012"/>
    </source>
</evidence>
<dbReference type="InterPro" id="IPR005467">
    <property type="entry name" value="His_kinase_dom"/>
</dbReference>
<comment type="caution">
    <text evidence="6">Lacks conserved residue(s) required for the propagation of feature annotation.</text>
</comment>
<dbReference type="InterPro" id="IPR001789">
    <property type="entry name" value="Sig_transdc_resp-reg_receiver"/>
</dbReference>
<feature type="non-terminal residue" evidence="9">
    <location>
        <position position="1"/>
    </location>
</feature>
<dbReference type="PANTHER" id="PTHR34220">
    <property type="entry name" value="SENSOR HISTIDINE KINASE YPDA"/>
    <property type="match status" value="1"/>
</dbReference>
<evidence type="ECO:0000256" key="4">
    <source>
        <dbReference type="ARBA" id="ARBA00022840"/>
    </source>
</evidence>
<dbReference type="PROSITE" id="PS50109">
    <property type="entry name" value="HIS_KIN"/>
    <property type="match status" value="1"/>
</dbReference>
<dbReference type="PANTHER" id="PTHR34220:SF7">
    <property type="entry name" value="SENSOR HISTIDINE KINASE YPDA"/>
    <property type="match status" value="1"/>
</dbReference>
<evidence type="ECO:0000256" key="2">
    <source>
        <dbReference type="ARBA" id="ARBA00022741"/>
    </source>
</evidence>
<dbReference type="InterPro" id="IPR010559">
    <property type="entry name" value="Sig_transdc_His_kin_internal"/>
</dbReference>
<protein>
    <submittedName>
        <fullName evidence="9">Histidine kinase</fullName>
    </submittedName>
</protein>
<keyword evidence="4" id="KW-0067">ATP-binding</keyword>
<dbReference type="Gene3D" id="3.30.565.10">
    <property type="entry name" value="Histidine kinase-like ATPase, C-terminal domain"/>
    <property type="match status" value="1"/>
</dbReference>
<dbReference type="Proteomes" id="UP001519887">
    <property type="component" value="Unassembled WGS sequence"/>
</dbReference>
<comment type="caution">
    <text evidence="9">The sequence shown here is derived from an EMBL/GenBank/DDBJ whole genome shotgun (WGS) entry which is preliminary data.</text>
</comment>
<keyword evidence="1" id="KW-0808">Transferase</keyword>
<keyword evidence="3 9" id="KW-0418">Kinase</keyword>
<evidence type="ECO:0000259" key="7">
    <source>
        <dbReference type="PROSITE" id="PS50109"/>
    </source>
</evidence>
<sequence>AEDVQAGFQAGANDFLSKPVEAGELRARVGTLLKLRKSVQQAIRTEMAFLQAQIKPHFLYNALNTTIAVCPDDPEKAMQLLIELSRYLRGSFDFQNREQLAPLHKELELIQSYLYLEKARFEERLQVEYDIDEQSRTLVPPLSIQPIVENAVRHGIMQQADGGTIRIAIQETEHALKVSVTDDGVGIAPDRLGSLLMESKKGGVGLINIHSRLLTLYGKGLRIDSEWGRGTTVSFEVPKP</sequence>
<evidence type="ECO:0000259" key="8">
    <source>
        <dbReference type="PROSITE" id="PS50110"/>
    </source>
</evidence>
<keyword evidence="10" id="KW-1185">Reference proteome</keyword>
<dbReference type="Pfam" id="PF02518">
    <property type="entry name" value="HATPase_c"/>
    <property type="match status" value="1"/>
</dbReference>
<feature type="domain" description="Response regulatory" evidence="8">
    <location>
        <begin position="1"/>
        <end position="33"/>
    </location>
</feature>
<evidence type="ECO:0000313" key="9">
    <source>
        <dbReference type="EMBL" id="MBW7458130.1"/>
    </source>
</evidence>
<name>A0ABS7CB22_9BACL</name>
<dbReference type="Gene3D" id="6.10.250.690">
    <property type="match status" value="1"/>
</dbReference>
<gene>
    <name evidence="9" type="ORF">K0U00_29225</name>
</gene>
<dbReference type="InterPro" id="IPR003594">
    <property type="entry name" value="HATPase_dom"/>
</dbReference>
<dbReference type="SUPFAM" id="SSF55874">
    <property type="entry name" value="ATPase domain of HSP90 chaperone/DNA topoisomerase II/histidine kinase"/>
    <property type="match status" value="1"/>
</dbReference>
<evidence type="ECO:0000313" key="10">
    <source>
        <dbReference type="Proteomes" id="UP001519887"/>
    </source>
</evidence>
<evidence type="ECO:0000256" key="1">
    <source>
        <dbReference type="ARBA" id="ARBA00022679"/>
    </source>
</evidence>
<dbReference type="InterPro" id="IPR050640">
    <property type="entry name" value="Bact_2-comp_sensor_kinase"/>
</dbReference>
<feature type="domain" description="Histidine kinase" evidence="7">
    <location>
        <begin position="38"/>
        <end position="240"/>
    </location>
</feature>
<accession>A0ABS7CB22</accession>
<proteinExistence type="predicted"/>